<dbReference type="AlphaFoldDB" id="A0A0E3W3B0"/>
<gene>
    <name evidence="12" type="ORF">1643</name>
</gene>
<dbReference type="PROSITE" id="PS50109">
    <property type="entry name" value="HIS_KIN"/>
    <property type="match status" value="1"/>
</dbReference>
<dbReference type="PANTHER" id="PTHR43065">
    <property type="entry name" value="SENSOR HISTIDINE KINASE"/>
    <property type="match status" value="1"/>
</dbReference>
<dbReference type="InterPro" id="IPR001610">
    <property type="entry name" value="PAC"/>
</dbReference>
<keyword evidence="8" id="KW-0902">Two-component regulatory system</keyword>
<feature type="domain" description="PAS" evidence="10">
    <location>
        <begin position="478"/>
        <end position="548"/>
    </location>
</feature>
<evidence type="ECO:0000256" key="5">
    <source>
        <dbReference type="ARBA" id="ARBA00022741"/>
    </source>
</evidence>
<dbReference type="Pfam" id="PF02518">
    <property type="entry name" value="HATPase_c"/>
    <property type="match status" value="1"/>
</dbReference>
<sequence length="825" mass="94391">MLSGNLDLSDEALTRIQPKDHLCLIHKNQEELENVIIPYIVIGLKNNEKCLYIGDRDSLDSVRSMLLGDGLQIELYEAAGQLLMLDSAVLFHNNVDQLDFNKVLDLYKQECQKALQEGFNCLRISDDLSWAITKQLTYEDVFLYEEHLNRDIISTYSCILLCQYNQRNFDARTIRRIVAAHPVIIHNGKIHLNISYLPTETQHGNNADYQLQEWFNKKESMRLFQENQLEEQMFFCRDYIDNIPAPIFCRDTKGSFQYYPQVFPSFERTEAIENLQFIVDGDLAPLDLHLAGISREQCYNLKWSYSNRERTRETFQNNTFFGGEDFSECTDTKANDPRRKSDQEALRLSEERFKRIFTQSPFGMAIYDYNGALVEMNRACREIIGIKNIEDMEKLTLANIDVPKEAKEKLKRGETLHFEQEFDYDLLNGLVATTKSGVRYLNCFISPLNYKPGDKLGSLFQIQDITEQKKTELALKRSNACLRRLTDNMVEIISQVNIEGVYEYVSPSCKTILGYEPEELYNTSIFNLLHPDDINLMMNYITAGLKTRSFKKTDFRFRCADGTYLFLNTVGNLFCDDDGRIGGVILSSHDVSENKKVEGELARLDQLRMVGEMAASVAHEIRNPMTTVRGFLQVLGDNDEHANLKEYFDLMIEELDSANAIISEYLSLAKEKTVFFANQDLNKLIEAIYPLIVVDAIKSDQRVILELGEIPSLYIDAKEIRQLVLNLTRNGLESMGPGGCLTIRTTADEQNIILSIEDQGHGIDDNNLEKIGIPFFTTKDQGTGLGLSICNSIAARHKATIDIKSNQNGSTFSVVFRRFDMPTLI</sequence>
<dbReference type="InterPro" id="IPR003594">
    <property type="entry name" value="HATPase_dom"/>
</dbReference>
<protein>
    <recommendedName>
        <fullName evidence="2">histidine kinase</fullName>
        <ecNumber evidence="2">2.7.13.3</ecNumber>
    </recommendedName>
</protein>
<evidence type="ECO:0000256" key="6">
    <source>
        <dbReference type="ARBA" id="ARBA00022777"/>
    </source>
</evidence>
<evidence type="ECO:0000256" key="8">
    <source>
        <dbReference type="ARBA" id="ARBA00023012"/>
    </source>
</evidence>
<evidence type="ECO:0000256" key="4">
    <source>
        <dbReference type="ARBA" id="ARBA00022679"/>
    </source>
</evidence>
<dbReference type="Pfam" id="PF08447">
    <property type="entry name" value="PAS_3"/>
    <property type="match status" value="1"/>
</dbReference>
<dbReference type="SMART" id="SM00388">
    <property type="entry name" value="HisKA"/>
    <property type="match status" value="1"/>
</dbReference>
<dbReference type="CDD" id="cd00082">
    <property type="entry name" value="HisKA"/>
    <property type="match status" value="1"/>
</dbReference>
<dbReference type="SUPFAM" id="SSF47384">
    <property type="entry name" value="Homodimeric domain of signal transducing histidine kinase"/>
    <property type="match status" value="1"/>
</dbReference>
<dbReference type="InterPro" id="IPR005467">
    <property type="entry name" value="His_kinase_dom"/>
</dbReference>
<dbReference type="Pfam" id="PF13188">
    <property type="entry name" value="PAS_8"/>
    <property type="match status" value="1"/>
</dbReference>
<keyword evidence="13" id="KW-1185">Reference proteome</keyword>
<dbReference type="Pfam" id="PF00512">
    <property type="entry name" value="HisKA"/>
    <property type="match status" value="1"/>
</dbReference>
<reference evidence="12 13" key="1">
    <citation type="submission" date="2015-03" db="EMBL/GenBank/DDBJ databases">
        <authorList>
            <person name="Murphy D."/>
        </authorList>
    </citation>
    <scope>NUCLEOTIDE SEQUENCE [LARGE SCALE GENOMIC DNA]</scope>
    <source>
        <strain evidence="12 13">OL-4</strain>
    </source>
</reference>
<dbReference type="RefSeq" id="WP_052729680.1">
    <property type="nucleotide sequence ID" value="NZ_CGIH01000027.1"/>
</dbReference>
<dbReference type="PRINTS" id="PR00344">
    <property type="entry name" value="BCTRLSENSOR"/>
</dbReference>
<accession>A0A0E3W3B0</accession>
<dbReference type="InterPro" id="IPR036890">
    <property type="entry name" value="HATPase_C_sf"/>
</dbReference>
<dbReference type="SMART" id="SM00387">
    <property type="entry name" value="HATPase_c"/>
    <property type="match status" value="1"/>
</dbReference>
<dbReference type="GO" id="GO:0005524">
    <property type="term" value="F:ATP binding"/>
    <property type="evidence" value="ECO:0007669"/>
    <property type="project" value="UniProtKB-KW"/>
</dbReference>
<dbReference type="SUPFAM" id="SSF55874">
    <property type="entry name" value="ATPase domain of HSP90 chaperone/DNA topoisomerase II/histidine kinase"/>
    <property type="match status" value="1"/>
</dbReference>
<dbReference type="STRING" id="690567.1643"/>
<dbReference type="InterPro" id="IPR013655">
    <property type="entry name" value="PAS_fold_3"/>
</dbReference>
<dbReference type="InterPro" id="IPR000700">
    <property type="entry name" value="PAS-assoc_C"/>
</dbReference>
<keyword evidence="3" id="KW-0597">Phosphoprotein</keyword>
<dbReference type="Gene3D" id="3.30.565.10">
    <property type="entry name" value="Histidine kinase-like ATPase, C-terminal domain"/>
    <property type="match status" value="1"/>
</dbReference>
<evidence type="ECO:0000259" key="11">
    <source>
        <dbReference type="PROSITE" id="PS50113"/>
    </source>
</evidence>
<evidence type="ECO:0000256" key="1">
    <source>
        <dbReference type="ARBA" id="ARBA00000085"/>
    </source>
</evidence>
<dbReference type="Proteomes" id="UP000045545">
    <property type="component" value="Unassembled WGS sequence"/>
</dbReference>
<dbReference type="PROSITE" id="PS50113">
    <property type="entry name" value="PAC"/>
    <property type="match status" value="2"/>
</dbReference>
<feature type="domain" description="Histidine kinase" evidence="9">
    <location>
        <begin position="616"/>
        <end position="820"/>
    </location>
</feature>
<keyword evidence="6 12" id="KW-0418">Kinase</keyword>
<dbReference type="Gene3D" id="3.30.450.20">
    <property type="entry name" value="PAS domain"/>
    <property type="match status" value="2"/>
</dbReference>
<dbReference type="NCBIfam" id="TIGR00229">
    <property type="entry name" value="sensory_box"/>
    <property type="match status" value="2"/>
</dbReference>
<keyword evidence="7" id="KW-0067">ATP-binding</keyword>
<dbReference type="InterPro" id="IPR004358">
    <property type="entry name" value="Sig_transdc_His_kin-like_C"/>
</dbReference>
<evidence type="ECO:0000256" key="3">
    <source>
        <dbReference type="ARBA" id="ARBA00022553"/>
    </source>
</evidence>
<name>A0A0E3W3B0_9FIRM</name>
<evidence type="ECO:0000313" key="12">
    <source>
        <dbReference type="EMBL" id="CFX68630.1"/>
    </source>
</evidence>
<dbReference type="OrthoDB" id="9764522at2"/>
<evidence type="ECO:0000256" key="2">
    <source>
        <dbReference type="ARBA" id="ARBA00012438"/>
    </source>
</evidence>
<evidence type="ECO:0000256" key="7">
    <source>
        <dbReference type="ARBA" id="ARBA00022840"/>
    </source>
</evidence>
<dbReference type="InterPro" id="IPR035965">
    <property type="entry name" value="PAS-like_dom_sf"/>
</dbReference>
<feature type="domain" description="PAC" evidence="11">
    <location>
        <begin position="420"/>
        <end position="477"/>
    </location>
</feature>
<dbReference type="GO" id="GO:0000155">
    <property type="term" value="F:phosphorelay sensor kinase activity"/>
    <property type="evidence" value="ECO:0007669"/>
    <property type="project" value="InterPro"/>
</dbReference>
<keyword evidence="5" id="KW-0547">Nucleotide-binding</keyword>
<dbReference type="CDD" id="cd00130">
    <property type="entry name" value="PAS"/>
    <property type="match status" value="1"/>
</dbReference>
<dbReference type="PROSITE" id="PS50112">
    <property type="entry name" value="PAS"/>
    <property type="match status" value="2"/>
</dbReference>
<dbReference type="SMART" id="SM00086">
    <property type="entry name" value="PAC"/>
    <property type="match status" value="1"/>
</dbReference>
<dbReference type="InterPro" id="IPR003661">
    <property type="entry name" value="HisK_dim/P_dom"/>
</dbReference>
<dbReference type="SMART" id="SM00091">
    <property type="entry name" value="PAS"/>
    <property type="match status" value="2"/>
</dbReference>
<dbReference type="SUPFAM" id="SSF55785">
    <property type="entry name" value="PYP-like sensor domain (PAS domain)"/>
    <property type="match status" value="2"/>
</dbReference>
<dbReference type="InterPro" id="IPR036097">
    <property type="entry name" value="HisK_dim/P_sf"/>
</dbReference>
<dbReference type="EC" id="2.7.13.3" evidence="2"/>
<evidence type="ECO:0000259" key="9">
    <source>
        <dbReference type="PROSITE" id="PS50109"/>
    </source>
</evidence>
<comment type="catalytic activity">
    <reaction evidence="1">
        <text>ATP + protein L-histidine = ADP + protein N-phospho-L-histidine.</text>
        <dbReference type="EC" id="2.7.13.3"/>
    </reaction>
</comment>
<proteinExistence type="predicted"/>
<feature type="domain" description="PAS" evidence="10">
    <location>
        <begin position="349"/>
        <end position="405"/>
    </location>
</feature>
<evidence type="ECO:0000259" key="10">
    <source>
        <dbReference type="PROSITE" id="PS50112"/>
    </source>
</evidence>
<dbReference type="Pfam" id="PF14417">
    <property type="entry name" value="MEDS"/>
    <property type="match status" value="1"/>
</dbReference>
<organism evidence="12 13">
    <name type="scientific">Syntrophomonas zehnderi OL-4</name>
    <dbReference type="NCBI Taxonomy" id="690567"/>
    <lineage>
        <taxon>Bacteria</taxon>
        <taxon>Bacillati</taxon>
        <taxon>Bacillota</taxon>
        <taxon>Clostridia</taxon>
        <taxon>Eubacteriales</taxon>
        <taxon>Syntrophomonadaceae</taxon>
        <taxon>Syntrophomonas</taxon>
    </lineage>
</organism>
<evidence type="ECO:0000313" key="13">
    <source>
        <dbReference type="Proteomes" id="UP000045545"/>
    </source>
</evidence>
<feature type="domain" description="PAC" evidence="11">
    <location>
        <begin position="551"/>
        <end position="603"/>
    </location>
</feature>
<dbReference type="InterPro" id="IPR000014">
    <property type="entry name" value="PAS"/>
</dbReference>
<dbReference type="InterPro" id="IPR025847">
    <property type="entry name" value="MEDS_domain"/>
</dbReference>
<dbReference type="PANTHER" id="PTHR43065:SF46">
    <property type="entry name" value="C4-DICARBOXYLATE TRANSPORT SENSOR PROTEIN DCTB"/>
    <property type="match status" value="1"/>
</dbReference>
<dbReference type="EMBL" id="CGIH01000027">
    <property type="protein sequence ID" value="CFX68630.1"/>
    <property type="molecule type" value="Genomic_DNA"/>
</dbReference>
<dbReference type="Gene3D" id="1.10.287.130">
    <property type="match status" value="1"/>
</dbReference>
<keyword evidence="4" id="KW-0808">Transferase</keyword>